<feature type="transmembrane region" description="Helical" evidence="6">
    <location>
        <begin position="412"/>
        <end position="430"/>
    </location>
</feature>
<feature type="region of interest" description="Disordered" evidence="5">
    <location>
        <begin position="467"/>
        <end position="498"/>
    </location>
</feature>
<evidence type="ECO:0000256" key="3">
    <source>
        <dbReference type="ARBA" id="ARBA00022989"/>
    </source>
</evidence>
<dbReference type="PANTHER" id="PTHR37422">
    <property type="entry name" value="TEICHURONIC ACID BIOSYNTHESIS PROTEIN TUAE"/>
    <property type="match status" value="1"/>
</dbReference>
<keyword evidence="2 6" id="KW-0812">Transmembrane</keyword>
<evidence type="ECO:0000256" key="4">
    <source>
        <dbReference type="ARBA" id="ARBA00023136"/>
    </source>
</evidence>
<dbReference type="AlphaFoldDB" id="A0A0T5Z9F0"/>
<feature type="transmembrane region" description="Helical" evidence="6">
    <location>
        <begin position="269"/>
        <end position="288"/>
    </location>
</feature>
<evidence type="ECO:0000313" key="11">
    <source>
        <dbReference type="Proteomes" id="UP000051634"/>
    </source>
</evidence>
<dbReference type="STRING" id="54398.Ga0074115_11565"/>
<feature type="transmembrane region" description="Helical" evidence="6">
    <location>
        <begin position="79"/>
        <end position="97"/>
    </location>
</feature>
<name>A0A0T5Z9F0_9GAMM</name>
<dbReference type="OrthoDB" id="6161418at2"/>
<dbReference type="InterPro" id="IPR007016">
    <property type="entry name" value="O-antigen_ligase-rel_domated"/>
</dbReference>
<evidence type="ECO:0000259" key="7">
    <source>
        <dbReference type="Pfam" id="PF04932"/>
    </source>
</evidence>
<evidence type="ECO:0000256" key="2">
    <source>
        <dbReference type="ARBA" id="ARBA00022692"/>
    </source>
</evidence>
<proteinExistence type="predicted"/>
<keyword evidence="4 6" id="KW-0472">Membrane</keyword>
<feature type="transmembrane region" description="Helical" evidence="6">
    <location>
        <begin position="436"/>
        <end position="454"/>
    </location>
</feature>
<feature type="transmembrane region" description="Helical" evidence="6">
    <location>
        <begin position="197"/>
        <end position="219"/>
    </location>
</feature>
<dbReference type="Proteomes" id="UP000051276">
    <property type="component" value="Unassembled WGS sequence"/>
</dbReference>
<protein>
    <submittedName>
        <fullName evidence="9">O-antigen ligase</fullName>
    </submittedName>
</protein>
<feature type="transmembrane region" description="Helical" evidence="6">
    <location>
        <begin position="43"/>
        <end position="67"/>
    </location>
</feature>
<feature type="domain" description="O-antigen ligase-related" evidence="7">
    <location>
        <begin position="235"/>
        <end position="385"/>
    </location>
</feature>
<dbReference type="GO" id="GO:0016020">
    <property type="term" value="C:membrane"/>
    <property type="evidence" value="ECO:0007669"/>
    <property type="project" value="UniProtKB-SubCell"/>
</dbReference>
<evidence type="ECO:0000313" key="10">
    <source>
        <dbReference type="Proteomes" id="UP000051276"/>
    </source>
</evidence>
<comment type="subcellular location">
    <subcellularLocation>
        <location evidence="1">Membrane</location>
        <topology evidence="1">Multi-pass membrane protein</topology>
    </subcellularLocation>
</comment>
<dbReference type="EMBL" id="LDXT01000082">
    <property type="protein sequence ID" value="KRT55241.1"/>
    <property type="molecule type" value="Genomic_DNA"/>
</dbReference>
<evidence type="ECO:0000256" key="5">
    <source>
        <dbReference type="SAM" id="MobiDB-lite"/>
    </source>
</evidence>
<gene>
    <name evidence="8" type="ORF">Ga0074115_11565</name>
    <name evidence="9" type="ORF">Ga0076813_15521</name>
</gene>
<dbReference type="Proteomes" id="UP000051634">
    <property type="component" value="Unassembled WGS sequence"/>
</dbReference>
<keyword evidence="9" id="KW-0436">Ligase</keyword>
<sequence>MRVALIWMIVAFFSVYAWRDWFKTLCFLVVLMAFVERPDMPKAVAGIPGLNPWNLLFASTFLAWFSARAREWKAPKLPLSIRFYLVWYLVIIVASYLRAAGDSAILNEYSLLVGRRDFFTGQSLFIDDIINVLKYVAPGIMFYYGTNDKTRMQWALASVLIMNLLLALQVIRWMPVSTLVDGDLLQKRAVRVIDREIGYFRSDVAVLLSGAAWAFFALIQLSKSSLNKTFLVLSSMACALAIALTGSRIGMGSWMGVAFILAWYRWRKFFFITPLVVLTIAVTIPSVTERFTEGFTQDTADNRNAELDSGGPVKADDMDLYTVTSGRTEIWPFVIEKIAEQPIWGHGRHAMIRSDIAPFLWNAYHESFPHPHNAYLELTLDNGLLFSIPIFIFFLIIVIKSLTLFRDKRDSFNMAIGGSSLAFTVSQLFGAVAGQSFYPMISQVSMWVMIFLMLRVSLERKNQNFSDANLNTEAPPSGSERHIPPGRKRRYNIHNPPW</sequence>
<feature type="transmembrane region" description="Helical" evidence="6">
    <location>
        <begin position="231"/>
        <end position="262"/>
    </location>
</feature>
<dbReference type="EMBL" id="LMXI01000142">
    <property type="protein sequence ID" value="KRT59498.1"/>
    <property type="molecule type" value="Genomic_DNA"/>
</dbReference>
<evidence type="ECO:0000313" key="9">
    <source>
        <dbReference type="EMBL" id="KRT59498.1"/>
    </source>
</evidence>
<organism evidence="9 10">
    <name type="scientific">endosymbiont of Ridgeia piscesae</name>
    <dbReference type="NCBI Taxonomy" id="54398"/>
    <lineage>
        <taxon>Bacteria</taxon>
        <taxon>Pseudomonadati</taxon>
        <taxon>Pseudomonadota</taxon>
        <taxon>Gammaproteobacteria</taxon>
        <taxon>sulfur-oxidizing symbionts</taxon>
    </lineage>
</organism>
<dbReference type="RefSeq" id="WP_057956647.1">
    <property type="nucleotide sequence ID" value="NZ_KQ556945.1"/>
</dbReference>
<comment type="caution">
    <text evidence="9">The sequence shown here is derived from an EMBL/GenBank/DDBJ whole genome shotgun (WGS) entry which is preliminary data.</text>
</comment>
<dbReference type="Pfam" id="PF04932">
    <property type="entry name" value="Wzy_C"/>
    <property type="match status" value="1"/>
</dbReference>
<accession>A0A0T5Z9F0</accession>
<keyword evidence="3 6" id="KW-1133">Transmembrane helix</keyword>
<feature type="transmembrane region" description="Helical" evidence="6">
    <location>
        <begin position="154"/>
        <end position="176"/>
    </location>
</feature>
<reference evidence="10 11" key="1">
    <citation type="submission" date="2015-11" db="EMBL/GenBank/DDBJ databases">
        <title>The genome of Candidatus Endoriftia persephone in Ridgeia piscesae and population structure of the North Eastern Pacific vestimentiferan symbionts.</title>
        <authorList>
            <person name="Perez M."/>
            <person name="Juniper K.S."/>
        </authorList>
    </citation>
    <scope>NUCLEOTIDE SEQUENCE [LARGE SCALE GENOMIC DNA]</scope>
    <source>
        <strain evidence="9">Ind10</strain>
        <strain evidence="8">Ind11</strain>
    </source>
</reference>
<keyword evidence="11" id="KW-1185">Reference proteome</keyword>
<dbReference type="GO" id="GO:0016874">
    <property type="term" value="F:ligase activity"/>
    <property type="evidence" value="ECO:0007669"/>
    <property type="project" value="UniProtKB-KW"/>
</dbReference>
<evidence type="ECO:0000256" key="1">
    <source>
        <dbReference type="ARBA" id="ARBA00004141"/>
    </source>
</evidence>
<evidence type="ECO:0000313" key="8">
    <source>
        <dbReference type="EMBL" id="KRT55241.1"/>
    </source>
</evidence>
<evidence type="ECO:0000256" key="6">
    <source>
        <dbReference type="SAM" id="Phobius"/>
    </source>
</evidence>
<feature type="transmembrane region" description="Helical" evidence="6">
    <location>
        <begin position="384"/>
        <end position="405"/>
    </location>
</feature>
<dbReference type="InterPro" id="IPR051533">
    <property type="entry name" value="WaaL-like"/>
</dbReference>
<dbReference type="PANTHER" id="PTHR37422:SF13">
    <property type="entry name" value="LIPOPOLYSACCHARIDE BIOSYNTHESIS PROTEIN PA4999-RELATED"/>
    <property type="match status" value="1"/>
</dbReference>